<dbReference type="EMBL" id="CP061275">
    <property type="protein sequence ID" value="QNS01816.1"/>
    <property type="molecule type" value="Genomic_DNA"/>
</dbReference>
<dbReference type="InterPro" id="IPR045851">
    <property type="entry name" value="AMP-bd_C_sf"/>
</dbReference>
<evidence type="ECO:0000256" key="6">
    <source>
        <dbReference type="ARBA" id="ARBA00022475"/>
    </source>
</evidence>
<feature type="transmembrane region" description="Helical" evidence="13">
    <location>
        <begin position="453"/>
        <end position="474"/>
    </location>
</feature>
<evidence type="ECO:0000256" key="9">
    <source>
        <dbReference type="ARBA" id="ARBA00023136"/>
    </source>
</evidence>
<dbReference type="AlphaFoldDB" id="A0A7H1AZB1"/>
<keyword evidence="16" id="KW-0282">Flagellum</keyword>
<evidence type="ECO:0000313" key="17">
    <source>
        <dbReference type="Proteomes" id="UP000516346"/>
    </source>
</evidence>
<keyword evidence="16" id="KW-0966">Cell projection</keyword>
<evidence type="ECO:0000256" key="11">
    <source>
        <dbReference type="ARBA" id="ARBA00025936"/>
    </source>
</evidence>
<evidence type="ECO:0000256" key="2">
    <source>
        <dbReference type="ARBA" id="ARBA00004117"/>
    </source>
</evidence>
<comment type="subunit">
    <text evidence="11">The basal body constitutes a major portion of the flagellar organelle and consists of four rings (L,P,S, and M) mounted on a central rod. The M ring is integral to the inner membrane of the cell and may be connected to the flagellar rod via the S ring. The S (supramembrane ring) lies just distal to the M ring. The L and P rings lie in the outer membrane and the periplasmic space, respectively.</text>
</comment>
<proteinExistence type="inferred from homology"/>
<keyword evidence="10 12" id="KW-0975">Bacterial flagellum</keyword>
<dbReference type="NCBIfam" id="TIGR00206">
    <property type="entry name" value="fliF"/>
    <property type="match status" value="1"/>
</dbReference>
<evidence type="ECO:0000259" key="14">
    <source>
        <dbReference type="Pfam" id="PF01514"/>
    </source>
</evidence>
<evidence type="ECO:0000313" key="16">
    <source>
        <dbReference type="EMBL" id="QNS01816.1"/>
    </source>
</evidence>
<keyword evidence="8 13" id="KW-1133">Transmembrane helix</keyword>
<dbReference type="Pfam" id="PF08345">
    <property type="entry name" value="YscJ_FliF_C"/>
    <property type="match status" value="1"/>
</dbReference>
<dbReference type="PANTHER" id="PTHR30046:SF0">
    <property type="entry name" value="FLAGELLAR M-RING PROTEIN"/>
    <property type="match status" value="1"/>
</dbReference>
<evidence type="ECO:0000256" key="12">
    <source>
        <dbReference type="PIRNR" id="PIRNR004862"/>
    </source>
</evidence>
<dbReference type="GO" id="GO:0005886">
    <property type="term" value="C:plasma membrane"/>
    <property type="evidence" value="ECO:0007669"/>
    <property type="project" value="UniProtKB-SubCell"/>
</dbReference>
<dbReference type="InterPro" id="IPR006182">
    <property type="entry name" value="FliF_N_dom"/>
</dbReference>
<evidence type="ECO:0000256" key="4">
    <source>
        <dbReference type="ARBA" id="ARBA00007971"/>
    </source>
</evidence>
<feature type="domain" description="Flagellar M-ring N-terminal" evidence="14">
    <location>
        <begin position="50"/>
        <end position="224"/>
    </location>
</feature>
<dbReference type="PANTHER" id="PTHR30046">
    <property type="entry name" value="FLAGELLAR M-RING PROTEIN"/>
    <property type="match status" value="1"/>
</dbReference>
<evidence type="ECO:0000256" key="3">
    <source>
        <dbReference type="ARBA" id="ARBA00004651"/>
    </source>
</evidence>
<dbReference type="Proteomes" id="UP000516346">
    <property type="component" value="Chromosome"/>
</dbReference>
<organism evidence="16 17">
    <name type="scientific">Buchnera aphidicola</name>
    <name type="common">Pentalonia nigronervosa</name>
    <dbReference type="NCBI Taxonomy" id="1309793"/>
    <lineage>
        <taxon>Bacteria</taxon>
        <taxon>Pseudomonadati</taxon>
        <taxon>Pseudomonadota</taxon>
        <taxon>Gammaproteobacteria</taxon>
        <taxon>Enterobacterales</taxon>
        <taxon>Erwiniaceae</taxon>
        <taxon>Buchnera</taxon>
    </lineage>
</organism>
<dbReference type="Gene3D" id="3.30.300.30">
    <property type="match status" value="1"/>
</dbReference>
<dbReference type="InterPro" id="IPR043427">
    <property type="entry name" value="YscJ/FliF"/>
</dbReference>
<gene>
    <name evidence="16" type="primary">fliF</name>
    <name evidence="16" type="ORF">ICW73_02480</name>
</gene>
<sequence length="546" mass="62939">MNFSDIEDSVLEEKKRLNNFLSRFSKNSRILIILLISVFVIAISCSIWAKSPEYEVLYSNLSNENRNAVTSQLKKMKISYKFTDDLNQILVPKNQVYEIRTHISENHVFQNDDIGFELLDKERFGISQFNEQINYQRALEGELARTIQRINIIQNAKIHIALPKTSLFLKEQKKPSASVILNVRSGKMLSSNQISSILHLIARSVSDLSIENITIVDQFGTLLNGSSYLNNQQVNNAQFKYSEDVESHYRNKIKDILEPLFGIGNVDAQVTAQINFNVQENTQEKYLPNTNYKQQSIRSRQTNIHRQSIKDNLEKNMSDVFLSKHKNSSKKIISDNNQDFKNNHSSLNADINRDNTVNYELDHTISHTKQNVGEIKRLSAAVIINFTSKNHAQLIPLTEEQIKNIKSLVCEAIGYSKYRGDSVHIVNALFFKNHVKDPVQIVNLKTSQSSHILFSYVLWLLIFLFLCFLLKKYIFSNFKKNEKKDNIIAEKSSKIDSHKAENAIVQEKIKSTTLNTEQLIHKICNISNQNPRTIALIIRQWMSDKK</sequence>
<keyword evidence="6" id="KW-1003">Cell membrane</keyword>
<name>A0A7H1AZB1_9GAMM</name>
<keyword evidence="9 13" id="KW-0472">Membrane</keyword>
<dbReference type="GO" id="GO:0071973">
    <property type="term" value="P:bacterial-type flagellum-dependent cell motility"/>
    <property type="evidence" value="ECO:0007669"/>
    <property type="project" value="InterPro"/>
</dbReference>
<dbReference type="GO" id="GO:0003774">
    <property type="term" value="F:cytoskeletal motor activity"/>
    <property type="evidence" value="ECO:0007669"/>
    <property type="project" value="InterPro"/>
</dbReference>
<dbReference type="Pfam" id="PF01514">
    <property type="entry name" value="YscJ_FliF"/>
    <property type="match status" value="1"/>
</dbReference>
<evidence type="ECO:0000256" key="5">
    <source>
        <dbReference type="ARBA" id="ARBA00017949"/>
    </source>
</evidence>
<reference evidence="16 17" key="1">
    <citation type="submission" date="2020-09" db="EMBL/GenBank/DDBJ databases">
        <title>Genome sequence of the banana aphid, Pentalonia nigronervosa Coquerel (Hemiptera: Aphididae) and its symbionts.</title>
        <authorList>
            <person name="Mathers T.C."/>
            <person name="Mugford S.T."/>
            <person name="Hogenhout S.A."/>
            <person name="Tripathi L."/>
        </authorList>
    </citation>
    <scope>NUCLEOTIDE SEQUENCE [LARGE SCALE GENOMIC DNA]</scope>
    <source>
        <strain evidence="16">Ba4</strain>
    </source>
</reference>
<comment type="function">
    <text evidence="1 12">The M ring may be actively involved in energy transduction.</text>
</comment>
<dbReference type="InterPro" id="IPR013556">
    <property type="entry name" value="Flag_M-ring_C"/>
</dbReference>
<dbReference type="InterPro" id="IPR000067">
    <property type="entry name" value="FlgMring_FliF"/>
</dbReference>
<keyword evidence="16" id="KW-0969">Cilium</keyword>
<evidence type="ECO:0000256" key="10">
    <source>
        <dbReference type="ARBA" id="ARBA00023143"/>
    </source>
</evidence>
<evidence type="ECO:0000256" key="13">
    <source>
        <dbReference type="SAM" id="Phobius"/>
    </source>
</evidence>
<evidence type="ECO:0000256" key="1">
    <source>
        <dbReference type="ARBA" id="ARBA00003820"/>
    </source>
</evidence>
<dbReference type="PIRSF" id="PIRSF004862">
    <property type="entry name" value="FliF"/>
    <property type="match status" value="1"/>
</dbReference>
<comment type="similarity">
    <text evidence="4 12">Belongs to the FliF family.</text>
</comment>
<accession>A0A7H1AZB1</accession>
<comment type="subcellular location">
    <subcellularLocation>
        <location evidence="2 12">Bacterial flagellum basal body</location>
    </subcellularLocation>
    <subcellularLocation>
        <location evidence="3">Cell membrane</location>
        <topology evidence="3">Multi-pass membrane protein</topology>
    </subcellularLocation>
</comment>
<dbReference type="PRINTS" id="PR01009">
    <property type="entry name" value="FLGMRINGFLIF"/>
</dbReference>
<evidence type="ECO:0000256" key="7">
    <source>
        <dbReference type="ARBA" id="ARBA00022692"/>
    </source>
</evidence>
<keyword evidence="7 13" id="KW-0812">Transmembrane</keyword>
<dbReference type="GO" id="GO:0009431">
    <property type="term" value="C:bacterial-type flagellum basal body, MS ring"/>
    <property type="evidence" value="ECO:0007669"/>
    <property type="project" value="InterPro"/>
</dbReference>
<feature type="transmembrane region" description="Helical" evidence="13">
    <location>
        <begin position="30"/>
        <end position="49"/>
    </location>
</feature>
<feature type="domain" description="Flagellar M-ring C-terminal" evidence="15">
    <location>
        <begin position="257"/>
        <end position="430"/>
    </location>
</feature>
<evidence type="ECO:0000259" key="15">
    <source>
        <dbReference type="Pfam" id="PF08345"/>
    </source>
</evidence>
<protein>
    <recommendedName>
        <fullName evidence="5 12">Flagellar M-ring protein</fullName>
    </recommendedName>
</protein>
<evidence type="ECO:0000256" key="8">
    <source>
        <dbReference type="ARBA" id="ARBA00022989"/>
    </source>
</evidence>